<feature type="domain" description="FAD dependent oxidoreductase" evidence="1">
    <location>
        <begin position="10"/>
        <end position="403"/>
    </location>
</feature>
<evidence type="ECO:0000313" key="2">
    <source>
        <dbReference type="EMBL" id="KAH7045880.1"/>
    </source>
</evidence>
<dbReference type="Gene3D" id="3.50.50.60">
    <property type="entry name" value="FAD/NAD(P)-binding domain"/>
    <property type="match status" value="1"/>
</dbReference>
<protein>
    <submittedName>
        <fullName evidence="2">FAD dependent oxidoreductase</fullName>
    </submittedName>
</protein>
<comment type="caution">
    <text evidence="2">The sequence shown here is derived from an EMBL/GenBank/DDBJ whole genome shotgun (WGS) entry which is preliminary data.</text>
</comment>
<keyword evidence="3" id="KW-1185">Reference proteome</keyword>
<evidence type="ECO:0000313" key="3">
    <source>
        <dbReference type="Proteomes" id="UP000774617"/>
    </source>
</evidence>
<dbReference type="InterPro" id="IPR036188">
    <property type="entry name" value="FAD/NAD-bd_sf"/>
</dbReference>
<dbReference type="InterPro" id="IPR006076">
    <property type="entry name" value="FAD-dep_OxRdtase"/>
</dbReference>
<evidence type="ECO:0000259" key="1">
    <source>
        <dbReference type="Pfam" id="PF01266"/>
    </source>
</evidence>
<dbReference type="PANTHER" id="PTHR13847">
    <property type="entry name" value="SARCOSINE DEHYDROGENASE-RELATED"/>
    <property type="match status" value="1"/>
</dbReference>
<dbReference type="Pfam" id="PF01266">
    <property type="entry name" value="DAO"/>
    <property type="match status" value="1"/>
</dbReference>
<proteinExistence type="predicted"/>
<organism evidence="2 3">
    <name type="scientific">Macrophomina phaseolina</name>
    <dbReference type="NCBI Taxonomy" id="35725"/>
    <lineage>
        <taxon>Eukaryota</taxon>
        <taxon>Fungi</taxon>
        <taxon>Dikarya</taxon>
        <taxon>Ascomycota</taxon>
        <taxon>Pezizomycotina</taxon>
        <taxon>Dothideomycetes</taxon>
        <taxon>Dothideomycetes incertae sedis</taxon>
        <taxon>Botryosphaeriales</taxon>
        <taxon>Botryosphaeriaceae</taxon>
        <taxon>Macrophomina</taxon>
    </lineage>
</organism>
<accession>A0ABQ8G5Y0</accession>
<dbReference type="SUPFAM" id="SSF51905">
    <property type="entry name" value="FAD/NAD(P)-binding domain"/>
    <property type="match status" value="1"/>
</dbReference>
<dbReference type="Proteomes" id="UP000774617">
    <property type="component" value="Unassembled WGS sequence"/>
</dbReference>
<dbReference type="EMBL" id="JAGTJR010000018">
    <property type="protein sequence ID" value="KAH7045880.1"/>
    <property type="molecule type" value="Genomic_DNA"/>
</dbReference>
<name>A0ABQ8G5Y0_9PEZI</name>
<sequence>MATPPPTQTVILGAGIIGLSTAFYLANAPDVDPQQIHIVESAAELFCSASGLAGGFLAADWYAPSVAPLGALSFRLHKELAEKYQGRETWGYCLSTGTSLAQDPDNDEEAVLGSGEDWLRNGTSRAHAAGGQDRFPEGEGPAWLTLKAGTSLEVISQDESTAQIDPKRLCQFLMDQCRAKGVQVHHPAKAVGVSRDENGLLSAVRVATETGMEVEIPCARLVVTAGAWTPKVFTTLFPHANIRIPISPLAGHSLLLRSPRWTPLHEAKGCHAIFATDTLGFSPELFSRLNGEIYIAGLNTTQIPLPELASDVKPKGEAIKQLKDVAAALCGVPDQQNDLEMLREGLCFRPVTSSGRPIISRVPDQKLGIHTLGGIEGGVFIAAGHGAWGISQSLGTGKVMSELMRCQPTSVNIKALALPV</sequence>
<gene>
    <name evidence="2" type="ORF">B0J12DRAFT_669016</name>
</gene>
<dbReference type="PANTHER" id="PTHR13847:SF185">
    <property type="entry name" value="FAD DEPENDENT OXIDOREDUCTASE SUPERFAMILY (AFU_ORTHOLOGUE AFUA_3G02360)"/>
    <property type="match status" value="1"/>
</dbReference>
<reference evidence="2 3" key="1">
    <citation type="journal article" date="2021" name="Nat. Commun.">
        <title>Genetic determinants of endophytism in the Arabidopsis root mycobiome.</title>
        <authorList>
            <person name="Mesny F."/>
            <person name="Miyauchi S."/>
            <person name="Thiergart T."/>
            <person name="Pickel B."/>
            <person name="Atanasova L."/>
            <person name="Karlsson M."/>
            <person name="Huettel B."/>
            <person name="Barry K.W."/>
            <person name="Haridas S."/>
            <person name="Chen C."/>
            <person name="Bauer D."/>
            <person name="Andreopoulos W."/>
            <person name="Pangilinan J."/>
            <person name="LaButti K."/>
            <person name="Riley R."/>
            <person name="Lipzen A."/>
            <person name="Clum A."/>
            <person name="Drula E."/>
            <person name="Henrissat B."/>
            <person name="Kohler A."/>
            <person name="Grigoriev I.V."/>
            <person name="Martin F.M."/>
            <person name="Hacquard S."/>
        </authorList>
    </citation>
    <scope>NUCLEOTIDE SEQUENCE [LARGE SCALE GENOMIC DNA]</scope>
    <source>
        <strain evidence="2 3">MPI-SDFR-AT-0080</strain>
    </source>
</reference>
<dbReference type="Gene3D" id="3.30.9.10">
    <property type="entry name" value="D-Amino Acid Oxidase, subunit A, domain 2"/>
    <property type="match status" value="1"/>
</dbReference>